<evidence type="ECO:0000313" key="1">
    <source>
        <dbReference type="EMBL" id="AVD99244.1"/>
    </source>
</evidence>
<organism evidence="1 2">
    <name type="scientific">Streptomyces phage BillNye</name>
    <dbReference type="NCBI Taxonomy" id="2079426"/>
    <lineage>
        <taxon>Viruses</taxon>
        <taxon>Duplodnaviria</taxon>
        <taxon>Heunggongvirae</taxon>
        <taxon>Uroviricota</taxon>
        <taxon>Caudoviricetes</taxon>
        <taxon>Stanwilliamsviridae</taxon>
        <taxon>Loccivirinae</taxon>
        <taxon>Wilnyevirus</taxon>
        <taxon>Wilnyevirus billnye</taxon>
    </lineage>
</organism>
<evidence type="ECO:0000313" key="2">
    <source>
        <dbReference type="Proteomes" id="UP000241925"/>
    </source>
</evidence>
<dbReference type="Proteomes" id="UP000241925">
    <property type="component" value="Segment"/>
</dbReference>
<sequence length="147" mass="16515">MAVSSFKDVNWSDNEYLATDKLNTMCANSRYLFERAPKLYYNSYSVKKDTGVKIACGTSTIPPKKGQHQFTKTINFGAFFTAGCKPVVVTSVTSPYNRRMILSHWGIQGTGYVPDHRGFIVCAATSTNEKSHYLAKQIYVNWIAMGY</sequence>
<accession>A0A2L1IVR7</accession>
<reference evidence="1 2" key="1">
    <citation type="submission" date="2018-01" db="EMBL/GenBank/DDBJ databases">
        <authorList>
            <person name="Grinwald M.F."/>
            <person name="Tasoff P."/>
            <person name="Simpson K.F."/>
            <person name="Vasser A."/>
            <person name="Shaffer C.D."/>
            <person name="Weston-Hafer K.A."/>
            <person name="Russell D.A."/>
            <person name="Pope W.H."/>
            <person name="Jacobs-Sera D."/>
            <person name="Hendrix R.W."/>
            <person name="Hatfull G.F."/>
        </authorList>
    </citation>
    <scope>NUCLEOTIDE SEQUENCE [LARGE SCALE GENOMIC DNA]</scope>
</reference>
<gene>
    <name evidence="1" type="ORF">SEA_BILLNYE_42</name>
</gene>
<dbReference type="OrthoDB" id="11550at10239"/>
<protein>
    <submittedName>
        <fullName evidence="1">Uncharacterized protein</fullName>
    </submittedName>
</protein>
<proteinExistence type="predicted"/>
<keyword evidence="2" id="KW-1185">Reference proteome</keyword>
<dbReference type="EMBL" id="MG757153">
    <property type="protein sequence ID" value="AVD99244.1"/>
    <property type="molecule type" value="Genomic_DNA"/>
</dbReference>
<name>A0A2L1IVR7_9CAUD</name>